<organism evidence="4 5">
    <name type="scientific">Rothia endophytica</name>
    <dbReference type="NCBI Taxonomy" id="1324766"/>
    <lineage>
        <taxon>Bacteria</taxon>
        <taxon>Bacillati</taxon>
        <taxon>Actinomycetota</taxon>
        <taxon>Actinomycetes</taxon>
        <taxon>Micrococcales</taxon>
        <taxon>Micrococcaceae</taxon>
        <taxon>Rothia</taxon>
    </lineage>
</organism>
<comment type="caution">
    <text evidence="4">The sequence shown here is derived from an EMBL/GenBank/DDBJ whole genome shotgun (WGS) entry which is preliminary data.</text>
</comment>
<feature type="transmembrane region" description="Helical" evidence="1">
    <location>
        <begin position="396"/>
        <end position="417"/>
    </location>
</feature>
<protein>
    <submittedName>
        <fullName evidence="4">Acyltransferase family protein</fullName>
    </submittedName>
</protein>
<dbReference type="Pfam" id="PF01757">
    <property type="entry name" value="Acyl_transf_3"/>
    <property type="match status" value="1"/>
</dbReference>
<keyword evidence="1" id="KW-1133">Transmembrane helix</keyword>
<feature type="transmembrane region" description="Helical" evidence="1">
    <location>
        <begin position="180"/>
        <end position="197"/>
    </location>
</feature>
<dbReference type="InterPro" id="IPR050879">
    <property type="entry name" value="Acyltransferase_3"/>
</dbReference>
<accession>A0ABP9BX43</accession>
<dbReference type="InterPro" id="IPR043968">
    <property type="entry name" value="SGNH"/>
</dbReference>
<feature type="transmembrane region" description="Helical" evidence="1">
    <location>
        <begin position="82"/>
        <end position="101"/>
    </location>
</feature>
<feature type="domain" description="SGNH" evidence="3">
    <location>
        <begin position="482"/>
        <end position="688"/>
    </location>
</feature>
<keyword evidence="4" id="KW-0012">Acyltransferase</keyword>
<keyword evidence="4" id="KW-0808">Transferase</keyword>
<feature type="transmembrane region" description="Helical" evidence="1">
    <location>
        <begin position="303"/>
        <end position="322"/>
    </location>
</feature>
<evidence type="ECO:0000259" key="3">
    <source>
        <dbReference type="Pfam" id="PF19040"/>
    </source>
</evidence>
<evidence type="ECO:0000313" key="5">
    <source>
        <dbReference type="Proteomes" id="UP001500187"/>
    </source>
</evidence>
<evidence type="ECO:0000256" key="1">
    <source>
        <dbReference type="SAM" id="Phobius"/>
    </source>
</evidence>
<feature type="domain" description="Acyltransferase 3" evidence="2">
    <location>
        <begin position="18"/>
        <end position="348"/>
    </location>
</feature>
<gene>
    <name evidence="4" type="ORF">GCM10023352_20770</name>
</gene>
<dbReference type="Pfam" id="PF19040">
    <property type="entry name" value="SGNH"/>
    <property type="match status" value="1"/>
</dbReference>
<evidence type="ECO:0000313" key="4">
    <source>
        <dbReference type="EMBL" id="GAA4800552.1"/>
    </source>
</evidence>
<feature type="transmembrane region" description="Helical" evidence="1">
    <location>
        <begin position="262"/>
        <end position="282"/>
    </location>
</feature>
<keyword evidence="1" id="KW-0812">Transmembrane</keyword>
<dbReference type="GO" id="GO:0016746">
    <property type="term" value="F:acyltransferase activity"/>
    <property type="evidence" value="ECO:0007669"/>
    <property type="project" value="UniProtKB-KW"/>
</dbReference>
<dbReference type="InterPro" id="IPR002656">
    <property type="entry name" value="Acyl_transf_3_dom"/>
</dbReference>
<reference evidence="5" key="1">
    <citation type="journal article" date="2019" name="Int. J. Syst. Evol. Microbiol.">
        <title>The Global Catalogue of Microorganisms (GCM) 10K type strain sequencing project: providing services to taxonomists for standard genome sequencing and annotation.</title>
        <authorList>
            <consortium name="The Broad Institute Genomics Platform"/>
            <consortium name="The Broad Institute Genome Sequencing Center for Infectious Disease"/>
            <person name="Wu L."/>
            <person name="Ma J."/>
        </authorList>
    </citation>
    <scope>NUCLEOTIDE SEQUENCE [LARGE SCALE GENOMIC DNA]</scope>
    <source>
        <strain evidence="5">JCM 18541</strain>
    </source>
</reference>
<feature type="transmembrane region" description="Helical" evidence="1">
    <location>
        <begin position="238"/>
        <end position="256"/>
    </location>
</feature>
<dbReference type="PANTHER" id="PTHR23028">
    <property type="entry name" value="ACETYLTRANSFERASE"/>
    <property type="match status" value="1"/>
</dbReference>
<feature type="transmembrane region" description="Helical" evidence="1">
    <location>
        <begin position="213"/>
        <end position="231"/>
    </location>
</feature>
<keyword evidence="1" id="KW-0472">Membrane</keyword>
<keyword evidence="5" id="KW-1185">Reference proteome</keyword>
<feature type="transmembrane region" description="Helical" evidence="1">
    <location>
        <begin position="328"/>
        <end position="351"/>
    </location>
</feature>
<name>A0ABP9BX43_9MICC</name>
<proteinExistence type="predicted"/>
<dbReference type="Proteomes" id="UP001500187">
    <property type="component" value="Unassembled WGS sequence"/>
</dbReference>
<feature type="transmembrane region" description="Helical" evidence="1">
    <location>
        <begin position="155"/>
        <end position="173"/>
    </location>
</feature>
<feature type="transmembrane region" description="Helical" evidence="1">
    <location>
        <begin position="43"/>
        <end position="61"/>
    </location>
</feature>
<dbReference type="EMBL" id="BAABKP010000007">
    <property type="protein sequence ID" value="GAA4800552.1"/>
    <property type="molecule type" value="Genomic_DNA"/>
</dbReference>
<dbReference type="PANTHER" id="PTHR23028:SF53">
    <property type="entry name" value="ACYL_TRANSF_3 DOMAIN-CONTAINING PROTEIN"/>
    <property type="match status" value="1"/>
</dbReference>
<evidence type="ECO:0000259" key="2">
    <source>
        <dbReference type="Pfam" id="PF01757"/>
    </source>
</evidence>
<sequence length="725" mass="79955">MLHPSNERFIEQPRFRPEIQGLRSLAVLLVVTYHVWFGRVSGGVDVFLFISAFLLSLSSLRKIHDGKPLQVIKYWLHVFQRLLPAALTVILGTLVAAYFIVAPSRWSSLLADAKAAVFYFLNWRLAHNAVDYYAQDATTKTPFQHFWSLSMQGQIFILWPLLFTLVGFLVWYLRLKTTGVALLIFGSVFVASLTFSIKETATNQAFAYFDTRTRLWEFAAGALLAILLLKWQVPRKARVVMGWVGIAGLVSAGWLLPIETGFPGYLALWPLLSGAMVIAAGQTDSKFGADRFLSAAPLQKMGAISYCLYLVHWPVLILYTTAVGKEQAGWIDGSVIILGSIALAWVLHTCIEKPMRALDKKPLLRARRKQATDAPRLPWAKKPSMASKLAGYRRPAATLAVLLALASLPLSAAQAWVNKQEEETMARAETAGSAAYPGALASDLNARYRDLPVPLADPVSQFDGLSESCTGQFAVINPELEQFCSAQAWGAEDGPLTIIVGDSHAEQSISMMRPIARDNHMTMMAYLLGGCKFPTTSSWADCNNFSTAMIEEILAQNPANVVLISSVSMANDPNDGTPPRYDEAVQRFTDAGINVIGIRDNPRYEYNMYICGQENMRSLYDCGASRADKVAGPSPDNELIGNTNYFSVDLTEQLCPQGWCPAIMGNVFVYIDDNHISKAYGQTLSPFVQQQLQTQEWNPWGGTSSEGYGNEEDVLAEALAENGEL</sequence>